<gene>
    <name evidence="3" type="primary">LOC110774629</name>
</gene>
<dbReference type="InterPro" id="IPR045012">
    <property type="entry name" value="NLP"/>
</dbReference>
<dbReference type="KEGG" id="pavi:110774629"/>
<proteinExistence type="predicted"/>
<dbReference type="GeneID" id="110774629"/>
<accession>A0A6P5U6V6</accession>
<sequence length="330" mass="36629">MVEPEEESQTQAIPPKSKNIVDDGEAALMEFDLDLDAFWPLDPIHFPSNPTSPPLFPSTDQPCSPLWGFPDGDADNDDKLAGQVDQALSDRPQFSSCIPDPGREIPRENEDRRMLTSPFLGLEPVENPDVYCLIKEKITQALRQLKELTDQHVLAQVWAPVKNGGRYVLTTSGQPFVLDPHTNGLHQYRMASLMYMFSVDGESDGMVGLPGRVFRQKLPEWTPNVQYYSIKEYPRLGHAQHYNVQGTLALPVFEPLLSITKSIHGRSCVGVLELIMTSPKINNASEVDKVCKALEAVSLKSSDILDHTSMQVSCNNNVPSMDPSTQNGQA</sequence>
<evidence type="ECO:0000313" key="2">
    <source>
        <dbReference type="Proteomes" id="UP000515124"/>
    </source>
</evidence>
<reference evidence="3" key="1">
    <citation type="submission" date="2025-08" db="UniProtKB">
        <authorList>
            <consortium name="RefSeq"/>
        </authorList>
    </citation>
    <scope>IDENTIFICATION</scope>
</reference>
<dbReference type="InterPro" id="IPR055081">
    <property type="entry name" value="NLP1-9_GAF"/>
</dbReference>
<dbReference type="RefSeq" id="XP_021834889.1">
    <property type="nucleotide sequence ID" value="XM_021979197.1"/>
</dbReference>
<organism evidence="2 3">
    <name type="scientific">Prunus avium</name>
    <name type="common">Cherry</name>
    <name type="synonym">Cerasus avium</name>
    <dbReference type="NCBI Taxonomy" id="42229"/>
    <lineage>
        <taxon>Eukaryota</taxon>
        <taxon>Viridiplantae</taxon>
        <taxon>Streptophyta</taxon>
        <taxon>Embryophyta</taxon>
        <taxon>Tracheophyta</taxon>
        <taxon>Spermatophyta</taxon>
        <taxon>Magnoliopsida</taxon>
        <taxon>eudicotyledons</taxon>
        <taxon>Gunneridae</taxon>
        <taxon>Pentapetalae</taxon>
        <taxon>rosids</taxon>
        <taxon>fabids</taxon>
        <taxon>Rosales</taxon>
        <taxon>Rosaceae</taxon>
        <taxon>Amygdaloideae</taxon>
        <taxon>Amygdaleae</taxon>
        <taxon>Prunus</taxon>
    </lineage>
</organism>
<evidence type="ECO:0000313" key="3">
    <source>
        <dbReference type="RefSeq" id="XP_021834889.1"/>
    </source>
</evidence>
<name>A0A6P5U6V6_PRUAV</name>
<feature type="domain" description="NLP1-9 GAF" evidence="1">
    <location>
        <begin position="152"/>
        <end position="297"/>
    </location>
</feature>
<dbReference type="PANTHER" id="PTHR32002:SF35">
    <property type="entry name" value="PROTEIN NLP6"/>
    <property type="match status" value="1"/>
</dbReference>
<dbReference type="Pfam" id="PF22922">
    <property type="entry name" value="GAF_NLP"/>
    <property type="match status" value="1"/>
</dbReference>
<protein>
    <submittedName>
        <fullName evidence="3">Protein NLP6-like</fullName>
    </submittedName>
</protein>
<dbReference type="AlphaFoldDB" id="A0A6P5U6V6"/>
<evidence type="ECO:0000259" key="1">
    <source>
        <dbReference type="Pfam" id="PF22922"/>
    </source>
</evidence>
<dbReference type="GO" id="GO:0003700">
    <property type="term" value="F:DNA-binding transcription factor activity"/>
    <property type="evidence" value="ECO:0007669"/>
    <property type="project" value="InterPro"/>
</dbReference>
<keyword evidence="2" id="KW-1185">Reference proteome</keyword>
<dbReference type="Proteomes" id="UP000515124">
    <property type="component" value="Unplaced"/>
</dbReference>
<dbReference type="PANTHER" id="PTHR32002">
    <property type="entry name" value="PROTEIN NLP8"/>
    <property type="match status" value="1"/>
</dbReference>